<evidence type="ECO:0000256" key="2">
    <source>
        <dbReference type="ARBA" id="ARBA00012513"/>
    </source>
</evidence>
<dbReference type="InterPro" id="IPR032872">
    <property type="entry name" value="WAK_assoc_C"/>
</dbReference>
<keyword evidence="4" id="KW-0325">Glycoprotein</keyword>
<dbReference type="GO" id="GO:0004674">
    <property type="term" value="F:protein serine/threonine kinase activity"/>
    <property type="evidence" value="ECO:0007669"/>
    <property type="project" value="UniProtKB-EC"/>
</dbReference>
<gene>
    <name evidence="10" type="ORF">F0562_014987</name>
</gene>
<sequence>MGKRLRREKSICCCVSPRCSFLAPHSTFSWYDDDIWTEIAKYLDGKSLVMLGATSKWFHRIIMDDSIWKFACLRDLQVPEPRQVTFKWIELYASAFDGSHSYMFRQREKHIDWMRIGAFLFDSPVALLMEKMIAPVKIPLEETLEKMLQSCGSCVLSNIKTGIWIADLQLVRCPVCDLNTCDGTMQTLDARHIELFLNEGYKDGIWEYKTIGSHDIKKHADGASGGIFDVKHLKDPSTSEIFDLKSWVGKPNDWQPKAMITLHAAAVNTNLQENEGLHVKYHAMRAGDDGEVVSIRISQQLLSFAIQFPFRLKGQQPQNCGYPGFDLSCNSHGITVLNLPYSGDFFVRSINYHVQEIQLYDPYNCLPVRLLGFNLSGSPFIAAYYQNYTFLSCPSELTRSRFTAIDCLSNSTITTTLATSSMNLATSMTMCKIIFTLPIPVSWPLQYEDGFSSDLNDDLRLTWEIPNCEDCEAQGGTCGFQNNTSQEVICIYDSGTGSGAKGVQVFKIISLSIAIPAITCAFVIAFFIYFTDRTRRSDGTNATQQNFPPATVTLQPAIVTTGLDESIIESYKKVELGESGRLPGPNGNSCPICLSEYSPKETLRYIPDCTHCFHADCIDEWLKMNGTCPVCRNSPSPAHVNLQHV</sequence>
<dbReference type="InterPro" id="IPR001841">
    <property type="entry name" value="Znf_RING"/>
</dbReference>
<evidence type="ECO:0000313" key="11">
    <source>
        <dbReference type="Proteomes" id="UP000325577"/>
    </source>
</evidence>
<keyword evidence="3" id="KW-0732">Signal</keyword>
<dbReference type="GO" id="GO:0016020">
    <property type="term" value="C:membrane"/>
    <property type="evidence" value="ECO:0007669"/>
    <property type="project" value="UniProtKB-SubCell"/>
</dbReference>
<dbReference type="Proteomes" id="UP000325577">
    <property type="component" value="Linkage Group LG6"/>
</dbReference>
<dbReference type="Gene3D" id="3.30.40.10">
    <property type="entry name" value="Zinc/RING finger domain, C3HC4 (zinc finger)"/>
    <property type="match status" value="1"/>
</dbReference>
<feature type="transmembrane region" description="Helical" evidence="8">
    <location>
        <begin position="508"/>
        <end position="530"/>
    </location>
</feature>
<comment type="catalytic activity">
    <reaction evidence="6">
        <text>L-seryl-[protein] + ATP = O-phospho-L-seryl-[protein] + ADP + H(+)</text>
        <dbReference type="Rhea" id="RHEA:17989"/>
        <dbReference type="Rhea" id="RHEA-COMP:9863"/>
        <dbReference type="Rhea" id="RHEA-COMP:11604"/>
        <dbReference type="ChEBI" id="CHEBI:15378"/>
        <dbReference type="ChEBI" id="CHEBI:29999"/>
        <dbReference type="ChEBI" id="CHEBI:30616"/>
        <dbReference type="ChEBI" id="CHEBI:83421"/>
        <dbReference type="ChEBI" id="CHEBI:456216"/>
        <dbReference type="EC" id="2.7.11.1"/>
    </reaction>
</comment>
<keyword evidence="7" id="KW-0479">Metal-binding</keyword>
<accession>A0A5J4ZUD8</accession>
<dbReference type="EC" id="2.7.11.1" evidence="2"/>
<dbReference type="InterPro" id="IPR013083">
    <property type="entry name" value="Znf_RING/FYVE/PHD"/>
</dbReference>
<comment type="subcellular location">
    <subcellularLocation>
        <location evidence="1">Membrane</location>
        <topology evidence="1">Single-pass membrane protein</topology>
    </subcellularLocation>
</comment>
<dbReference type="Pfam" id="PF13639">
    <property type="entry name" value="zf-RING_2"/>
    <property type="match status" value="1"/>
</dbReference>
<dbReference type="PROSITE" id="PS50089">
    <property type="entry name" value="ZF_RING_2"/>
    <property type="match status" value="1"/>
</dbReference>
<evidence type="ECO:0000256" key="3">
    <source>
        <dbReference type="ARBA" id="ARBA00022729"/>
    </source>
</evidence>
<keyword evidence="8" id="KW-0472">Membrane</keyword>
<dbReference type="SUPFAM" id="SSF57850">
    <property type="entry name" value="RING/U-box"/>
    <property type="match status" value="1"/>
</dbReference>
<reference evidence="10 11" key="1">
    <citation type="submission" date="2019-09" db="EMBL/GenBank/DDBJ databases">
        <title>A chromosome-level genome assembly of the Chinese tupelo Nyssa sinensis.</title>
        <authorList>
            <person name="Yang X."/>
            <person name="Kang M."/>
            <person name="Yang Y."/>
            <person name="Xiong H."/>
            <person name="Wang M."/>
            <person name="Zhang Z."/>
            <person name="Wang Z."/>
            <person name="Wu H."/>
            <person name="Ma T."/>
            <person name="Liu J."/>
            <person name="Xi Z."/>
        </authorList>
    </citation>
    <scope>NUCLEOTIDE SEQUENCE [LARGE SCALE GENOMIC DNA]</scope>
    <source>
        <strain evidence="10">J267</strain>
        <tissue evidence="10">Leaf</tissue>
    </source>
</reference>
<dbReference type="InterPro" id="IPR001810">
    <property type="entry name" value="F-box_dom"/>
</dbReference>
<dbReference type="GO" id="GO:0061458">
    <property type="term" value="P:reproductive system development"/>
    <property type="evidence" value="ECO:0007669"/>
    <property type="project" value="TreeGrafter"/>
</dbReference>
<organism evidence="10 11">
    <name type="scientific">Nyssa sinensis</name>
    <dbReference type="NCBI Taxonomy" id="561372"/>
    <lineage>
        <taxon>Eukaryota</taxon>
        <taxon>Viridiplantae</taxon>
        <taxon>Streptophyta</taxon>
        <taxon>Embryophyta</taxon>
        <taxon>Tracheophyta</taxon>
        <taxon>Spermatophyta</taxon>
        <taxon>Magnoliopsida</taxon>
        <taxon>eudicotyledons</taxon>
        <taxon>Gunneridae</taxon>
        <taxon>Pentapetalae</taxon>
        <taxon>asterids</taxon>
        <taxon>Cornales</taxon>
        <taxon>Nyssaceae</taxon>
        <taxon>Nyssa</taxon>
    </lineage>
</organism>
<proteinExistence type="predicted"/>
<dbReference type="GO" id="GO:0008270">
    <property type="term" value="F:zinc ion binding"/>
    <property type="evidence" value="ECO:0007669"/>
    <property type="project" value="UniProtKB-KW"/>
</dbReference>
<dbReference type="OrthoDB" id="8062037at2759"/>
<dbReference type="CDD" id="cd16461">
    <property type="entry name" value="RING-H2_EL5-like"/>
    <property type="match status" value="1"/>
</dbReference>
<dbReference type="InterPro" id="IPR025287">
    <property type="entry name" value="WAK_GUB"/>
</dbReference>
<evidence type="ECO:0000256" key="7">
    <source>
        <dbReference type="PROSITE-ProRule" id="PRU00175"/>
    </source>
</evidence>
<dbReference type="Pfam" id="PF13947">
    <property type="entry name" value="GUB_WAK_bind"/>
    <property type="match status" value="1"/>
</dbReference>
<keyword evidence="7" id="KW-0862">Zinc</keyword>
<dbReference type="Pfam" id="PF12937">
    <property type="entry name" value="F-box-like"/>
    <property type="match status" value="1"/>
</dbReference>
<dbReference type="PANTHER" id="PTHR47149:SF1">
    <property type="entry name" value="F-BOX PROTEIN RMF"/>
    <property type="match status" value="1"/>
</dbReference>
<dbReference type="SUPFAM" id="SSF81383">
    <property type="entry name" value="F-box domain"/>
    <property type="match status" value="1"/>
</dbReference>
<evidence type="ECO:0000256" key="6">
    <source>
        <dbReference type="ARBA" id="ARBA00048679"/>
    </source>
</evidence>
<dbReference type="PANTHER" id="PTHR47149">
    <property type="entry name" value="F-BOX PROTEIN RMF"/>
    <property type="match status" value="1"/>
</dbReference>
<protein>
    <recommendedName>
        <fullName evidence="2">non-specific serine/threonine protein kinase</fullName>
        <ecNumber evidence="2">2.7.11.1</ecNumber>
    </recommendedName>
</protein>
<dbReference type="SMART" id="SM00184">
    <property type="entry name" value="RING"/>
    <property type="match status" value="1"/>
</dbReference>
<evidence type="ECO:0000256" key="8">
    <source>
        <dbReference type="SAM" id="Phobius"/>
    </source>
</evidence>
<dbReference type="AlphaFoldDB" id="A0A5J4ZUD8"/>
<keyword evidence="11" id="KW-1185">Reference proteome</keyword>
<dbReference type="Gene3D" id="1.20.1280.50">
    <property type="match status" value="1"/>
</dbReference>
<dbReference type="GO" id="GO:0005634">
    <property type="term" value="C:nucleus"/>
    <property type="evidence" value="ECO:0007669"/>
    <property type="project" value="TreeGrafter"/>
</dbReference>
<feature type="domain" description="RING-type" evidence="9">
    <location>
        <begin position="590"/>
        <end position="632"/>
    </location>
</feature>
<comment type="catalytic activity">
    <reaction evidence="5">
        <text>L-threonyl-[protein] + ATP = O-phospho-L-threonyl-[protein] + ADP + H(+)</text>
        <dbReference type="Rhea" id="RHEA:46608"/>
        <dbReference type="Rhea" id="RHEA-COMP:11060"/>
        <dbReference type="Rhea" id="RHEA-COMP:11605"/>
        <dbReference type="ChEBI" id="CHEBI:15378"/>
        <dbReference type="ChEBI" id="CHEBI:30013"/>
        <dbReference type="ChEBI" id="CHEBI:30616"/>
        <dbReference type="ChEBI" id="CHEBI:61977"/>
        <dbReference type="ChEBI" id="CHEBI:456216"/>
        <dbReference type="EC" id="2.7.11.1"/>
    </reaction>
</comment>
<keyword evidence="8" id="KW-0812">Transmembrane</keyword>
<evidence type="ECO:0000259" key="9">
    <source>
        <dbReference type="PROSITE" id="PS50089"/>
    </source>
</evidence>
<dbReference type="GO" id="GO:0030247">
    <property type="term" value="F:polysaccharide binding"/>
    <property type="evidence" value="ECO:0007669"/>
    <property type="project" value="InterPro"/>
</dbReference>
<keyword evidence="8" id="KW-1133">Transmembrane helix</keyword>
<evidence type="ECO:0000313" key="10">
    <source>
        <dbReference type="EMBL" id="KAA8520741.1"/>
    </source>
</evidence>
<evidence type="ECO:0000256" key="1">
    <source>
        <dbReference type="ARBA" id="ARBA00004167"/>
    </source>
</evidence>
<dbReference type="InterPro" id="IPR036047">
    <property type="entry name" value="F-box-like_dom_sf"/>
</dbReference>
<keyword evidence="7" id="KW-0863">Zinc-finger</keyword>
<dbReference type="Pfam" id="PF14380">
    <property type="entry name" value="WAK_assoc"/>
    <property type="match status" value="1"/>
</dbReference>
<evidence type="ECO:0000256" key="4">
    <source>
        <dbReference type="ARBA" id="ARBA00023180"/>
    </source>
</evidence>
<name>A0A5J4ZUD8_9ASTE</name>
<dbReference type="EMBL" id="CM018049">
    <property type="protein sequence ID" value="KAA8520741.1"/>
    <property type="molecule type" value="Genomic_DNA"/>
</dbReference>
<evidence type="ECO:0000256" key="5">
    <source>
        <dbReference type="ARBA" id="ARBA00047899"/>
    </source>
</evidence>